<keyword evidence="1" id="KW-0175">Coiled coil</keyword>
<reference evidence="2 3" key="1">
    <citation type="submission" date="2015-07" db="EMBL/GenBank/DDBJ databases">
        <title>Draft Genome Sequence of Malassezia furfur CBS1878 and Malassezia pachydermatis CBS1879.</title>
        <authorList>
            <person name="Triana S."/>
            <person name="Ohm R."/>
            <person name="Gonzalez A."/>
            <person name="DeCock H."/>
            <person name="Restrepo S."/>
            <person name="Celis A."/>
        </authorList>
    </citation>
    <scope>NUCLEOTIDE SEQUENCE [LARGE SCALE GENOMIC DNA]</scope>
    <source>
        <strain evidence="2 3">CBS 1879</strain>
    </source>
</reference>
<organism evidence="2 3">
    <name type="scientific">Malassezia pachydermatis</name>
    <dbReference type="NCBI Taxonomy" id="77020"/>
    <lineage>
        <taxon>Eukaryota</taxon>
        <taxon>Fungi</taxon>
        <taxon>Dikarya</taxon>
        <taxon>Basidiomycota</taxon>
        <taxon>Ustilaginomycotina</taxon>
        <taxon>Malasseziomycetes</taxon>
        <taxon>Malasseziales</taxon>
        <taxon>Malasseziaceae</taxon>
        <taxon>Malassezia</taxon>
    </lineage>
</organism>
<accession>A0A0N0RSJ2</accession>
<evidence type="ECO:0000313" key="3">
    <source>
        <dbReference type="Proteomes" id="UP000037751"/>
    </source>
</evidence>
<sequence>MGVVVKVDMGRVSVVFEALVVLFELAEELPEDEVCNAVDVGEEEELELEVAEEVELDDDGLEEAELLEDLGVEEAEVEEVEEEVEVEVAELEDEVADVVESELVEEVERLDEERASGERVV</sequence>
<evidence type="ECO:0000313" key="2">
    <source>
        <dbReference type="EMBL" id="KOS15495.1"/>
    </source>
</evidence>
<dbReference type="EMBL" id="LGAV01000002">
    <property type="protein sequence ID" value="KOS15495.1"/>
    <property type="molecule type" value="Genomic_DNA"/>
</dbReference>
<evidence type="ECO:0000256" key="1">
    <source>
        <dbReference type="SAM" id="Coils"/>
    </source>
</evidence>
<keyword evidence="3" id="KW-1185">Reference proteome</keyword>
<feature type="coiled-coil region" evidence="1">
    <location>
        <begin position="63"/>
        <end position="101"/>
    </location>
</feature>
<proteinExistence type="predicted"/>
<name>A0A0N0RSJ2_9BASI</name>
<dbReference type="RefSeq" id="XP_017993127.1">
    <property type="nucleotide sequence ID" value="XM_018137218.1"/>
</dbReference>
<dbReference type="GeneID" id="28729093"/>
<dbReference type="AlphaFoldDB" id="A0A0N0RSJ2"/>
<dbReference type="VEuPathDB" id="FungiDB:Malapachy_2730"/>
<comment type="caution">
    <text evidence="2">The sequence shown here is derived from an EMBL/GenBank/DDBJ whole genome shotgun (WGS) entry which is preliminary data.</text>
</comment>
<dbReference type="Proteomes" id="UP000037751">
    <property type="component" value="Unassembled WGS sequence"/>
</dbReference>
<protein>
    <submittedName>
        <fullName evidence="2">Uncharacterized protein</fullName>
    </submittedName>
</protein>
<gene>
    <name evidence="2" type="ORF">Malapachy_2730</name>
</gene>